<dbReference type="Gene3D" id="1.25.40.10">
    <property type="entry name" value="Tetratricopeptide repeat domain"/>
    <property type="match status" value="3"/>
</dbReference>
<name>A0A8S1HN03_9PELO</name>
<evidence type="ECO:0000256" key="1">
    <source>
        <dbReference type="ARBA" id="ARBA00002550"/>
    </source>
</evidence>
<comment type="function">
    <text evidence="1">Involved in endocytosis.</text>
</comment>
<accession>A0A8S1HN03</accession>
<organism evidence="6 7">
    <name type="scientific">Caenorhabditis auriculariae</name>
    <dbReference type="NCBI Taxonomy" id="2777116"/>
    <lineage>
        <taxon>Eukaryota</taxon>
        <taxon>Metazoa</taxon>
        <taxon>Ecdysozoa</taxon>
        <taxon>Nematoda</taxon>
        <taxon>Chromadorea</taxon>
        <taxon>Rhabditida</taxon>
        <taxon>Rhabditina</taxon>
        <taxon>Rhabditomorpha</taxon>
        <taxon>Rhabditoidea</taxon>
        <taxon>Rhabditidae</taxon>
        <taxon>Peloderinae</taxon>
        <taxon>Caenorhabditis</taxon>
    </lineage>
</organism>
<comment type="caution">
    <text evidence="6">The sequence shown here is derived from an EMBL/GenBank/DDBJ whole genome shotgun (WGS) entry which is preliminary data.</text>
</comment>
<reference evidence="6" key="1">
    <citation type="submission" date="2020-10" db="EMBL/GenBank/DDBJ databases">
        <authorList>
            <person name="Kikuchi T."/>
        </authorList>
    </citation>
    <scope>NUCLEOTIDE SEQUENCE</scope>
    <source>
        <strain evidence="6">NKZ352</strain>
    </source>
</reference>
<protein>
    <recommendedName>
        <fullName evidence="5">Tetratricopeptide repeat protein 7 N-terminal domain-containing protein</fullName>
    </recommendedName>
</protein>
<dbReference type="GO" id="GO:0005886">
    <property type="term" value="C:plasma membrane"/>
    <property type="evidence" value="ECO:0007669"/>
    <property type="project" value="TreeGrafter"/>
</dbReference>
<comment type="similarity">
    <text evidence="2">Belongs to the YPP1 family.</text>
</comment>
<dbReference type="EMBL" id="CAJGYM010000071">
    <property type="protein sequence ID" value="CAD6196366.1"/>
    <property type="molecule type" value="Genomic_DNA"/>
</dbReference>
<dbReference type="SUPFAM" id="SSF48452">
    <property type="entry name" value="TPR-like"/>
    <property type="match status" value="2"/>
</dbReference>
<dbReference type="GO" id="GO:0072659">
    <property type="term" value="P:protein localization to plasma membrane"/>
    <property type="evidence" value="ECO:0007669"/>
    <property type="project" value="TreeGrafter"/>
</dbReference>
<dbReference type="PANTHER" id="PTHR23083:SF464">
    <property type="entry name" value="TETRATRICOPEPTIDE REPEAT DOMAIN 7, ISOFORM A"/>
    <property type="match status" value="1"/>
</dbReference>
<evidence type="ECO:0000259" key="5">
    <source>
        <dbReference type="Pfam" id="PF19440"/>
    </source>
</evidence>
<evidence type="ECO:0000256" key="3">
    <source>
        <dbReference type="PROSITE-ProRule" id="PRU00339"/>
    </source>
</evidence>
<feature type="domain" description="Tetratricopeptide repeat protein 7 N-terminal" evidence="5">
    <location>
        <begin position="1"/>
        <end position="52"/>
    </location>
</feature>
<dbReference type="Pfam" id="PF13181">
    <property type="entry name" value="TPR_8"/>
    <property type="match status" value="1"/>
</dbReference>
<feature type="repeat" description="TPR" evidence="3">
    <location>
        <begin position="413"/>
        <end position="446"/>
    </location>
</feature>
<dbReference type="AlphaFoldDB" id="A0A8S1HN03"/>
<gene>
    <name evidence="6" type="ORF">CAUJ_LOCUS12281</name>
</gene>
<evidence type="ECO:0000256" key="2">
    <source>
        <dbReference type="ARBA" id="ARBA00038251"/>
    </source>
</evidence>
<feature type="region of interest" description="Disordered" evidence="4">
    <location>
        <begin position="318"/>
        <end position="342"/>
    </location>
</feature>
<evidence type="ECO:0000313" key="7">
    <source>
        <dbReference type="Proteomes" id="UP000835052"/>
    </source>
</evidence>
<dbReference type="Proteomes" id="UP000835052">
    <property type="component" value="Unassembled WGS sequence"/>
</dbReference>
<dbReference type="InterPro" id="IPR011990">
    <property type="entry name" value="TPR-like_helical_dom_sf"/>
</dbReference>
<dbReference type="PANTHER" id="PTHR23083">
    <property type="entry name" value="TETRATRICOPEPTIDE REPEAT PROTEIN, TPR"/>
    <property type="match status" value="1"/>
</dbReference>
<dbReference type="InterPro" id="IPR051722">
    <property type="entry name" value="Endocytosis_PI4K-reg_protein"/>
</dbReference>
<dbReference type="InterPro" id="IPR045819">
    <property type="entry name" value="TTC7_N"/>
</dbReference>
<dbReference type="SMART" id="SM00028">
    <property type="entry name" value="TPR"/>
    <property type="match status" value="6"/>
</dbReference>
<dbReference type="GO" id="GO:0046854">
    <property type="term" value="P:phosphatidylinositol phosphate biosynthetic process"/>
    <property type="evidence" value="ECO:0007669"/>
    <property type="project" value="TreeGrafter"/>
</dbReference>
<dbReference type="OrthoDB" id="29013at2759"/>
<evidence type="ECO:0000313" key="6">
    <source>
        <dbReference type="EMBL" id="CAD6196366.1"/>
    </source>
</evidence>
<keyword evidence="3" id="KW-0802">TPR repeat</keyword>
<sequence>MISEVLVTRDVVLSRSEDLSVSRIQSVRNAKSVYNLLTLILSSLRQYQLLSTIYERAMKFVNQDSYLWEQLALSLLCRGRWTRAARVLEQAVSTTSSNDGSSSCAEHSSAIELMMLSQLYIERFSQYDSALTHAEKALAICGKDGQQAFLMTRCQLLQAIAMGQRAQQRTSWEQKRSELVKTLRLMEDVVAADAHDYLALYYAALYHAISRDLEAARERCARSLELNSEQPAAIMLLALVFTAHGDLKGALELVVNALKDFPNNYGLLVLRLHIETKFGRVEESLDTCSHLLDFWKRRDNSFSFVVLNDEDRNQTNLNASDGTTLLREGSTKTGTPSLGRDMTPVTPLISSAQLMGFTAPVLNTTSTTASAIDLSVIESGVAPSEVGGTSTASDSGASCGGINEVWSKFKAQADIWMSLAELYLAEGKQAEVGRCVEQAVNLFPHSPQAMYLKGRLLNCRAEKIEDELVASKLRSEAKAAYLSALALCPAHVPTMSHLAKLYAHDGNLKMSEHLYRELVRLEPLCCEWWQQLGCSLMRLGKADQATECLTAASQLDRTTPLLPFSVIPLVFPTSF</sequence>
<keyword evidence="7" id="KW-1185">Reference proteome</keyword>
<evidence type="ECO:0000256" key="4">
    <source>
        <dbReference type="SAM" id="MobiDB-lite"/>
    </source>
</evidence>
<dbReference type="PROSITE" id="PS50005">
    <property type="entry name" value="TPR"/>
    <property type="match status" value="1"/>
</dbReference>
<dbReference type="Pfam" id="PF19440">
    <property type="entry name" value="TTC7_N"/>
    <property type="match status" value="1"/>
</dbReference>
<proteinExistence type="inferred from homology"/>
<dbReference type="InterPro" id="IPR019734">
    <property type="entry name" value="TPR_rpt"/>
</dbReference>